<dbReference type="Proteomes" id="UP000828941">
    <property type="component" value="Chromosome 4"/>
</dbReference>
<organism evidence="1 2">
    <name type="scientific">Bauhinia variegata</name>
    <name type="common">Purple orchid tree</name>
    <name type="synonym">Phanera variegata</name>
    <dbReference type="NCBI Taxonomy" id="167791"/>
    <lineage>
        <taxon>Eukaryota</taxon>
        <taxon>Viridiplantae</taxon>
        <taxon>Streptophyta</taxon>
        <taxon>Embryophyta</taxon>
        <taxon>Tracheophyta</taxon>
        <taxon>Spermatophyta</taxon>
        <taxon>Magnoliopsida</taxon>
        <taxon>eudicotyledons</taxon>
        <taxon>Gunneridae</taxon>
        <taxon>Pentapetalae</taxon>
        <taxon>rosids</taxon>
        <taxon>fabids</taxon>
        <taxon>Fabales</taxon>
        <taxon>Fabaceae</taxon>
        <taxon>Cercidoideae</taxon>
        <taxon>Cercideae</taxon>
        <taxon>Bauhiniinae</taxon>
        <taxon>Bauhinia</taxon>
    </lineage>
</organism>
<sequence>MLPSVTSRTFLRISLPSTGCYMRKRASNKITQYYSQGQDVQKLLLSIQFNPLQDSISNSLTNTECGKWQSNCFFKCIHQFPKKETESSAFSLGKQKSKASLLLHDHISSSQKSHLQIRKLCFSSEKRVIQTYPESQNPSSFFFLKTNWRMNYLHPVKEEYPEASSSQSGGDWEMIHPPQPMEGLHDTGPPPFLTKTFDVVDDPTTNHIVSWSRAGTSFVVWDPNTFSTNLLPRYFKHNNFSSFVRQLNTYGFRKIDPDKWEFANEGFVRGHRHLLRNIRRRKAPSQPGHYQEAQGHVVEVGQFGLDEKVDRLRRDKKVLMMELVKLRQQQQNTRAYLQAMEQRLQGTEMKQQQMMAFLARAMKNPTFLQQLVQNNEKRKELEEAMSKKRRRPIEHGSSSGVGISSSSGAEQNLVKAEPLEFGDYGFEVSELEVLAMEMQGYGRGREKEEAIEPSEKLDKELDEGFWEELFRGNFEGQDEDVNVLANRFGYLGSGSSPK</sequence>
<evidence type="ECO:0000313" key="2">
    <source>
        <dbReference type="Proteomes" id="UP000828941"/>
    </source>
</evidence>
<comment type="caution">
    <text evidence="1">The sequence shown here is derived from an EMBL/GenBank/DDBJ whole genome shotgun (WGS) entry which is preliminary data.</text>
</comment>
<gene>
    <name evidence="1" type="ORF">L6164_010053</name>
</gene>
<dbReference type="EMBL" id="CM039429">
    <property type="protein sequence ID" value="KAI4349467.1"/>
    <property type="molecule type" value="Genomic_DNA"/>
</dbReference>
<accession>A0ACB9PL26</accession>
<proteinExistence type="predicted"/>
<reference evidence="1 2" key="1">
    <citation type="journal article" date="2022" name="DNA Res.">
        <title>Chromosomal-level genome assembly of the orchid tree Bauhinia variegata (Leguminosae; Cercidoideae) supports the allotetraploid origin hypothesis of Bauhinia.</title>
        <authorList>
            <person name="Zhong Y."/>
            <person name="Chen Y."/>
            <person name="Zheng D."/>
            <person name="Pang J."/>
            <person name="Liu Y."/>
            <person name="Luo S."/>
            <person name="Meng S."/>
            <person name="Qian L."/>
            <person name="Wei D."/>
            <person name="Dai S."/>
            <person name="Zhou R."/>
        </authorList>
    </citation>
    <scope>NUCLEOTIDE SEQUENCE [LARGE SCALE GENOMIC DNA]</scope>
    <source>
        <strain evidence="1">BV-YZ2020</strain>
    </source>
</reference>
<evidence type="ECO:0000313" key="1">
    <source>
        <dbReference type="EMBL" id="KAI4349467.1"/>
    </source>
</evidence>
<name>A0ACB9PL26_BAUVA</name>
<keyword evidence="2" id="KW-1185">Reference proteome</keyword>
<protein>
    <submittedName>
        <fullName evidence="1">Uncharacterized protein</fullName>
    </submittedName>
</protein>